<dbReference type="KEGG" id="mif:Metin_0658"/>
<evidence type="ECO:0000256" key="5">
    <source>
        <dbReference type="ARBA" id="ARBA00023004"/>
    </source>
</evidence>
<dbReference type="SUPFAM" id="SSF102114">
    <property type="entry name" value="Radical SAM enzymes"/>
    <property type="match status" value="1"/>
</dbReference>
<dbReference type="InterPro" id="IPR000385">
    <property type="entry name" value="MoaA_NifB_PqqE_Fe-S-bd_CS"/>
</dbReference>
<keyword evidence="6" id="KW-0411">Iron-sulfur</keyword>
<evidence type="ECO:0000256" key="4">
    <source>
        <dbReference type="ARBA" id="ARBA00022723"/>
    </source>
</evidence>
<keyword evidence="4" id="KW-0479">Metal-binding</keyword>
<accession>D5VRX4</accession>
<dbReference type="GO" id="GO:0051539">
    <property type="term" value="F:4 iron, 4 sulfur cluster binding"/>
    <property type="evidence" value="ECO:0007669"/>
    <property type="project" value="UniProtKB-KW"/>
</dbReference>
<dbReference type="HOGENOM" id="CLU_736976_0_0_2"/>
<evidence type="ECO:0000256" key="6">
    <source>
        <dbReference type="ARBA" id="ARBA00023014"/>
    </source>
</evidence>
<comment type="cofactor">
    <cofactor evidence="1">
        <name>[4Fe-4S] cluster</name>
        <dbReference type="ChEBI" id="CHEBI:49883"/>
    </cofactor>
</comment>
<dbReference type="GO" id="GO:0003824">
    <property type="term" value="F:catalytic activity"/>
    <property type="evidence" value="ECO:0007669"/>
    <property type="project" value="InterPro"/>
</dbReference>
<dbReference type="InterPro" id="IPR007197">
    <property type="entry name" value="rSAM"/>
</dbReference>
<evidence type="ECO:0000256" key="3">
    <source>
        <dbReference type="ARBA" id="ARBA00022691"/>
    </source>
</evidence>
<keyword evidence="5" id="KW-0408">Iron</keyword>
<dbReference type="eggNOG" id="arCOG01290">
    <property type="taxonomic scope" value="Archaea"/>
</dbReference>
<gene>
    <name evidence="8" type="ordered locus">Metin_0658</name>
</gene>
<feature type="domain" description="Radical SAM core" evidence="7">
    <location>
        <begin position="22"/>
        <end position="175"/>
    </location>
</feature>
<organism evidence="8 9">
    <name type="scientific">Methanocaldococcus infernus (strain DSM 11812 / JCM 15783 / ME)</name>
    <dbReference type="NCBI Taxonomy" id="573063"/>
    <lineage>
        <taxon>Archaea</taxon>
        <taxon>Methanobacteriati</taxon>
        <taxon>Methanobacteriota</taxon>
        <taxon>Methanomada group</taxon>
        <taxon>Methanococci</taxon>
        <taxon>Methanococcales</taxon>
        <taxon>Methanocaldococcaceae</taxon>
        <taxon>Methanocaldococcus</taxon>
    </lineage>
</organism>
<protein>
    <submittedName>
        <fullName evidence="8">Radical SAM domain protein</fullName>
    </submittedName>
</protein>
<dbReference type="GO" id="GO:0046872">
    <property type="term" value="F:metal ion binding"/>
    <property type="evidence" value="ECO:0007669"/>
    <property type="project" value="UniProtKB-KW"/>
</dbReference>
<keyword evidence="9" id="KW-1185">Reference proteome</keyword>
<keyword evidence="3" id="KW-0949">S-adenosyl-L-methionine</keyword>
<dbReference type="CDD" id="cd01335">
    <property type="entry name" value="Radical_SAM"/>
    <property type="match status" value="1"/>
</dbReference>
<name>D5VRX4_METIM</name>
<dbReference type="PANTHER" id="PTHR43432:SF4">
    <property type="entry name" value="RADICAL SAM CORE DOMAIN-CONTAINING PROTEIN"/>
    <property type="match status" value="1"/>
</dbReference>
<sequence>MFFLGETAHISGLCHSIVRGELYNTCPLSCRYCYAKWYREEKEGENKKIFKLINLLKDIDLPITPVRFSTLSDPLLKPRFFNKVIKLILKYEIPIIINTKLYRREVIGTLKELSDLCVLQVSIPSLTQVEELEKVPVEDRFKLIEELSDYLPIAVRLQPFIPGISDKELENFFKRIELANLLIVEFLRVPEEELSFYKKFEPSVSWEKYLPKANLLTPSLSYKIKILTKVRELCNDYEIKLTTCKEGLFNFHDNIDCCGFEFLKVPYKRRATLYDAYALLKEKKRVEIEEFFKYCEKRFLSGKTLEEYPKWYAKPFIKHEKRLRKLLMSEVLNYLTPLIKVENSHLTLSSFSPIF</sequence>
<evidence type="ECO:0000256" key="2">
    <source>
        <dbReference type="ARBA" id="ARBA00022485"/>
    </source>
</evidence>
<dbReference type="STRING" id="573063.Metin_0658"/>
<evidence type="ECO:0000259" key="7">
    <source>
        <dbReference type="Pfam" id="PF04055"/>
    </source>
</evidence>
<dbReference type="SFLD" id="SFLDS00029">
    <property type="entry name" value="Radical_SAM"/>
    <property type="match status" value="1"/>
</dbReference>
<dbReference type="PROSITE" id="PS01305">
    <property type="entry name" value="MOAA_NIFB_PQQE"/>
    <property type="match status" value="1"/>
</dbReference>
<dbReference type="InterPro" id="IPR013785">
    <property type="entry name" value="Aldolase_TIM"/>
</dbReference>
<dbReference type="InterPro" id="IPR040086">
    <property type="entry name" value="MJ0683-like"/>
</dbReference>
<dbReference type="PANTHER" id="PTHR43432">
    <property type="entry name" value="SLR0285 PROTEIN"/>
    <property type="match status" value="1"/>
</dbReference>
<evidence type="ECO:0000313" key="8">
    <source>
        <dbReference type="EMBL" id="ADG13327.1"/>
    </source>
</evidence>
<dbReference type="Proteomes" id="UP000002061">
    <property type="component" value="Chromosome"/>
</dbReference>
<evidence type="ECO:0000313" key="9">
    <source>
        <dbReference type="Proteomes" id="UP000002061"/>
    </source>
</evidence>
<dbReference type="Gene3D" id="3.20.20.70">
    <property type="entry name" value="Aldolase class I"/>
    <property type="match status" value="1"/>
</dbReference>
<dbReference type="GeneID" id="9131665"/>
<proteinExistence type="predicted"/>
<evidence type="ECO:0000256" key="1">
    <source>
        <dbReference type="ARBA" id="ARBA00001966"/>
    </source>
</evidence>
<dbReference type="Pfam" id="PF04055">
    <property type="entry name" value="Radical_SAM"/>
    <property type="match status" value="1"/>
</dbReference>
<dbReference type="EMBL" id="CP002009">
    <property type="protein sequence ID" value="ADG13327.1"/>
    <property type="molecule type" value="Genomic_DNA"/>
</dbReference>
<keyword evidence="2" id="KW-0004">4Fe-4S</keyword>
<dbReference type="InterPro" id="IPR058240">
    <property type="entry name" value="rSAM_sf"/>
</dbReference>
<dbReference type="RefSeq" id="WP_013100073.1">
    <property type="nucleotide sequence ID" value="NC_014122.1"/>
</dbReference>
<dbReference type="OrthoDB" id="15538at2157"/>
<dbReference type="AlphaFoldDB" id="D5VRX4"/>
<reference evidence="8" key="1">
    <citation type="submission" date="2010-04" db="EMBL/GenBank/DDBJ databases">
        <title>Complete sequence of Methanocaldococcus infernus ME.</title>
        <authorList>
            <consortium name="US DOE Joint Genome Institute"/>
            <person name="Lucas S."/>
            <person name="Copeland A."/>
            <person name="Lapidus A."/>
            <person name="Cheng J.-F."/>
            <person name="Bruce D."/>
            <person name="Goodwin L."/>
            <person name="Pitluck S."/>
            <person name="Munk A.C."/>
            <person name="Detter J.C."/>
            <person name="Han C."/>
            <person name="Tapia R."/>
            <person name="Land M."/>
            <person name="Hauser L."/>
            <person name="Kyrpides N."/>
            <person name="Mikhailova N."/>
            <person name="Sieprawska-Lupa M."/>
            <person name="Whitman W.B."/>
            <person name="Woyke T."/>
        </authorList>
    </citation>
    <scope>NUCLEOTIDE SEQUENCE [LARGE SCALE GENOMIC DNA]</scope>
    <source>
        <strain evidence="8">ME</strain>
    </source>
</reference>